<dbReference type="Proteomes" id="UP000186817">
    <property type="component" value="Unassembled WGS sequence"/>
</dbReference>
<keyword evidence="2" id="KW-1185">Reference proteome</keyword>
<protein>
    <submittedName>
        <fullName evidence="1">Uncharacterized protein</fullName>
    </submittedName>
</protein>
<organism evidence="1 2">
    <name type="scientific">Symbiodinium microadriaticum</name>
    <name type="common">Dinoflagellate</name>
    <name type="synonym">Zooxanthella microadriatica</name>
    <dbReference type="NCBI Taxonomy" id="2951"/>
    <lineage>
        <taxon>Eukaryota</taxon>
        <taxon>Sar</taxon>
        <taxon>Alveolata</taxon>
        <taxon>Dinophyceae</taxon>
        <taxon>Suessiales</taxon>
        <taxon>Symbiodiniaceae</taxon>
        <taxon>Symbiodinium</taxon>
    </lineage>
</organism>
<dbReference type="AlphaFoldDB" id="A0A1Q9DQ32"/>
<name>A0A1Q9DQ32_SYMMI</name>
<reference evidence="1 2" key="1">
    <citation type="submission" date="2016-02" db="EMBL/GenBank/DDBJ databases">
        <title>Genome analysis of coral dinoflagellate symbionts highlights evolutionary adaptations to a symbiotic lifestyle.</title>
        <authorList>
            <person name="Aranda M."/>
            <person name="Li Y."/>
            <person name="Liew Y.J."/>
            <person name="Baumgarten S."/>
            <person name="Simakov O."/>
            <person name="Wilson M."/>
            <person name="Piel J."/>
            <person name="Ashoor H."/>
            <person name="Bougouffa S."/>
            <person name="Bajic V.B."/>
            <person name="Ryu T."/>
            <person name="Ravasi T."/>
            <person name="Bayer T."/>
            <person name="Micklem G."/>
            <person name="Kim H."/>
            <person name="Bhak J."/>
            <person name="Lajeunesse T.C."/>
            <person name="Voolstra C.R."/>
        </authorList>
    </citation>
    <scope>NUCLEOTIDE SEQUENCE [LARGE SCALE GENOMIC DNA]</scope>
    <source>
        <strain evidence="1 2">CCMP2467</strain>
    </source>
</reference>
<gene>
    <name evidence="1" type="ORF">AK812_SmicGene20417</name>
</gene>
<accession>A0A1Q9DQ32</accession>
<proteinExistence type="predicted"/>
<dbReference type="EMBL" id="LSRX01000440">
    <property type="protein sequence ID" value="OLP97271.1"/>
    <property type="molecule type" value="Genomic_DNA"/>
</dbReference>
<sequence length="83" mass="9013">MTVDKHYFVNGALATQVAGVGAISGEGPTFVNPSMRHFLRRTGFVLPLYSCMVLELESTNGVDTLQAILVESQGSDMSFIFQN</sequence>
<comment type="caution">
    <text evidence="1">The sequence shown here is derived from an EMBL/GenBank/DDBJ whole genome shotgun (WGS) entry which is preliminary data.</text>
</comment>
<evidence type="ECO:0000313" key="1">
    <source>
        <dbReference type="EMBL" id="OLP97271.1"/>
    </source>
</evidence>
<evidence type="ECO:0000313" key="2">
    <source>
        <dbReference type="Proteomes" id="UP000186817"/>
    </source>
</evidence>